<name>A0ABV5W8W3_9BACI</name>
<dbReference type="Proteomes" id="UP001589609">
    <property type="component" value="Unassembled WGS sequence"/>
</dbReference>
<dbReference type="EMBL" id="JBHMAF010000003">
    <property type="protein sequence ID" value="MFB9757020.1"/>
    <property type="molecule type" value="Genomic_DNA"/>
</dbReference>
<keyword evidence="2" id="KW-1185">Reference proteome</keyword>
<reference evidence="1 2" key="1">
    <citation type="submission" date="2024-09" db="EMBL/GenBank/DDBJ databases">
        <authorList>
            <person name="Sun Q."/>
            <person name="Mori K."/>
        </authorList>
    </citation>
    <scope>NUCLEOTIDE SEQUENCE [LARGE SCALE GENOMIC DNA]</scope>
    <source>
        <strain evidence="1 2">JCM 11201</strain>
    </source>
</reference>
<proteinExistence type="predicted"/>
<gene>
    <name evidence="1" type="ORF">ACFFMS_00420</name>
</gene>
<evidence type="ECO:0000313" key="2">
    <source>
        <dbReference type="Proteomes" id="UP001589609"/>
    </source>
</evidence>
<sequence>MKELVGTCKCCKKNIYCMAGFLNGVILKQGELLCFSCHNKKEFVSSVDPEHK</sequence>
<accession>A0ABV5W8W3</accession>
<dbReference type="RefSeq" id="WP_379947270.1">
    <property type="nucleotide sequence ID" value="NZ_JBHMAF010000003.1"/>
</dbReference>
<comment type="caution">
    <text evidence="1">The sequence shown here is derived from an EMBL/GenBank/DDBJ whole genome shotgun (WGS) entry which is preliminary data.</text>
</comment>
<organism evidence="1 2">
    <name type="scientific">Ectobacillus funiculus</name>
    <dbReference type="NCBI Taxonomy" id="137993"/>
    <lineage>
        <taxon>Bacteria</taxon>
        <taxon>Bacillati</taxon>
        <taxon>Bacillota</taxon>
        <taxon>Bacilli</taxon>
        <taxon>Bacillales</taxon>
        <taxon>Bacillaceae</taxon>
        <taxon>Ectobacillus</taxon>
    </lineage>
</organism>
<protein>
    <submittedName>
        <fullName evidence="1">Uncharacterized protein</fullName>
    </submittedName>
</protein>
<evidence type="ECO:0000313" key="1">
    <source>
        <dbReference type="EMBL" id="MFB9757020.1"/>
    </source>
</evidence>